<evidence type="ECO:0000313" key="1">
    <source>
        <dbReference type="Proteomes" id="UP000790787"/>
    </source>
</evidence>
<evidence type="ECO:0000313" key="2">
    <source>
        <dbReference type="RefSeq" id="XP_075083628.1"/>
    </source>
</evidence>
<proteinExistence type="predicted"/>
<reference evidence="2" key="2">
    <citation type="submission" date="2025-08" db="UniProtKB">
        <authorList>
            <consortium name="RefSeq"/>
        </authorList>
    </citation>
    <scope>IDENTIFICATION</scope>
    <source>
        <tissue evidence="2">Leaf</tissue>
    </source>
</reference>
<accession>A0AC58SF79</accession>
<keyword evidence="1" id="KW-1185">Reference proteome</keyword>
<organism evidence="1 2">
    <name type="scientific">Nicotiana tabacum</name>
    <name type="common">Common tobacco</name>
    <dbReference type="NCBI Taxonomy" id="4097"/>
    <lineage>
        <taxon>Eukaryota</taxon>
        <taxon>Viridiplantae</taxon>
        <taxon>Streptophyta</taxon>
        <taxon>Embryophyta</taxon>
        <taxon>Tracheophyta</taxon>
        <taxon>Spermatophyta</taxon>
        <taxon>Magnoliopsida</taxon>
        <taxon>eudicotyledons</taxon>
        <taxon>Gunneridae</taxon>
        <taxon>Pentapetalae</taxon>
        <taxon>asterids</taxon>
        <taxon>lamiids</taxon>
        <taxon>Solanales</taxon>
        <taxon>Solanaceae</taxon>
        <taxon>Nicotianoideae</taxon>
        <taxon>Nicotianeae</taxon>
        <taxon>Nicotiana</taxon>
    </lineage>
</organism>
<sequence length="233" mass="25542">MHVGSISEALAGISAGIRTGYLNRAMIDMGATYKYLASTQVERLGLVLGKGGGHIKAINSQPQLVGGISKEVPVKLGIYEGKFNLRVVSIDDFELIVELEFLRQTNTMPVPYADMLLMVGANGAKRCTIPCMPTKMAAENIPALQLKRGVKRHEPTFLATICIKDIECSSGPIPAPVNELLLEFEDTMPQDLPKRLPPRRTVDYEIELVPGAKPFARAPYRIHNPNSPSFKDN</sequence>
<protein>
    <submittedName>
        <fullName evidence="2">Uncharacterized protein LOC142167363</fullName>
    </submittedName>
</protein>
<name>A0AC58SF79_TOBAC</name>
<gene>
    <name evidence="2" type="primary">LOC142167363</name>
</gene>
<reference evidence="1" key="1">
    <citation type="journal article" date="2014" name="Nat. Commun.">
        <title>The tobacco genome sequence and its comparison with those of tomato and potato.</title>
        <authorList>
            <person name="Sierro N."/>
            <person name="Battey J.N."/>
            <person name="Ouadi S."/>
            <person name="Bakaher N."/>
            <person name="Bovet L."/>
            <person name="Willig A."/>
            <person name="Goepfert S."/>
            <person name="Peitsch M.C."/>
            <person name="Ivanov N.V."/>
        </authorList>
    </citation>
    <scope>NUCLEOTIDE SEQUENCE [LARGE SCALE GENOMIC DNA]</scope>
</reference>
<dbReference type="RefSeq" id="XP_075083628.1">
    <property type="nucleotide sequence ID" value="XM_075227527.1"/>
</dbReference>
<dbReference type="Proteomes" id="UP000790787">
    <property type="component" value="Chromosome 12"/>
</dbReference>